<evidence type="ECO:0000256" key="3">
    <source>
        <dbReference type="ARBA" id="ARBA00012023"/>
    </source>
</evidence>
<comment type="function">
    <text evidence="1">Has kinase activity and phosphorylates inositol-1,3,4,5,6-pentakisphosphate (Ins(1,3,4,5,6)P5) to produce 1,2,3,4,5,6-hexakisphosphate (InsP6), also known as phytate.</text>
</comment>
<accession>R0ID89</accession>
<dbReference type="OrthoDB" id="272370at2759"/>
<dbReference type="STRING" id="671987.R0ID89"/>
<reference evidence="11 12" key="2">
    <citation type="journal article" date="2013" name="PLoS Genet.">
        <title>Comparative genome structure, secondary metabolite, and effector coding capacity across Cochliobolus pathogens.</title>
        <authorList>
            <person name="Condon B.J."/>
            <person name="Leng Y."/>
            <person name="Wu D."/>
            <person name="Bushley K.E."/>
            <person name="Ohm R.A."/>
            <person name="Otillar R."/>
            <person name="Martin J."/>
            <person name="Schackwitz W."/>
            <person name="Grimwood J."/>
            <person name="MohdZainudin N."/>
            <person name="Xue C."/>
            <person name="Wang R."/>
            <person name="Manning V.A."/>
            <person name="Dhillon B."/>
            <person name="Tu Z.J."/>
            <person name="Steffenson B.J."/>
            <person name="Salamov A."/>
            <person name="Sun H."/>
            <person name="Lowry S."/>
            <person name="LaButti K."/>
            <person name="Han J."/>
            <person name="Copeland A."/>
            <person name="Lindquist E."/>
            <person name="Barry K."/>
            <person name="Schmutz J."/>
            <person name="Baker S.E."/>
            <person name="Ciuffetti L.M."/>
            <person name="Grigoriev I.V."/>
            <person name="Zhong S."/>
            <person name="Turgeon B.G."/>
        </authorList>
    </citation>
    <scope>NUCLEOTIDE SEQUENCE [LARGE SCALE GENOMIC DNA]</scope>
    <source>
        <strain evidence="12">28A</strain>
    </source>
</reference>
<dbReference type="EMBL" id="KB908833">
    <property type="protein sequence ID" value="EOA83330.1"/>
    <property type="molecule type" value="Genomic_DNA"/>
</dbReference>
<reference evidence="11 12" key="1">
    <citation type="journal article" date="2012" name="PLoS Pathog.">
        <title>Diverse lifestyles and strategies of plant pathogenesis encoded in the genomes of eighteen Dothideomycetes fungi.</title>
        <authorList>
            <person name="Ohm R.A."/>
            <person name="Feau N."/>
            <person name="Henrissat B."/>
            <person name="Schoch C.L."/>
            <person name="Horwitz B.A."/>
            <person name="Barry K.W."/>
            <person name="Condon B.J."/>
            <person name="Copeland A.C."/>
            <person name="Dhillon B."/>
            <person name="Glaser F."/>
            <person name="Hesse C.N."/>
            <person name="Kosti I."/>
            <person name="LaButti K."/>
            <person name="Lindquist E.A."/>
            <person name="Lucas S."/>
            <person name="Salamov A.A."/>
            <person name="Bradshaw R.E."/>
            <person name="Ciuffetti L."/>
            <person name="Hamelin R.C."/>
            <person name="Kema G.H.J."/>
            <person name="Lawrence C."/>
            <person name="Scott J.A."/>
            <person name="Spatafora J.W."/>
            <person name="Turgeon B.G."/>
            <person name="de Wit P.J.G.M."/>
            <person name="Zhong S."/>
            <person name="Goodwin S.B."/>
            <person name="Grigoriev I.V."/>
        </authorList>
    </citation>
    <scope>NUCLEOTIDE SEQUENCE [LARGE SCALE GENOMIC DNA]</scope>
    <source>
        <strain evidence="12">28A</strain>
    </source>
</reference>
<comment type="domain">
    <text evidence="9">The EXKPK motif is conserved in inositol-pentakisphosphate 2-kinases of both family 1 and 2.</text>
</comment>
<feature type="compositionally biased region" description="Low complexity" evidence="10">
    <location>
        <begin position="1"/>
        <end position="20"/>
    </location>
</feature>
<dbReference type="Proteomes" id="UP000016935">
    <property type="component" value="Unassembled WGS sequence"/>
</dbReference>
<keyword evidence="5 9" id="KW-0808">Transferase</keyword>
<evidence type="ECO:0000256" key="6">
    <source>
        <dbReference type="ARBA" id="ARBA00022741"/>
    </source>
</evidence>
<evidence type="ECO:0000256" key="5">
    <source>
        <dbReference type="ARBA" id="ARBA00022679"/>
    </source>
</evidence>
<evidence type="ECO:0000256" key="9">
    <source>
        <dbReference type="RuleBase" id="RU364126"/>
    </source>
</evidence>
<evidence type="ECO:0000256" key="4">
    <source>
        <dbReference type="ARBA" id="ARBA00014846"/>
    </source>
</evidence>
<dbReference type="GeneID" id="19399228"/>
<gene>
    <name evidence="11" type="ORF">SETTUDRAFT_164755</name>
</gene>
<comment type="function">
    <text evidence="9">Phosphorylates Ins(1,3,4,5,6)P5 at position 2 to form Ins(1,2,3,4,5,6)P6 (InsP6 or phytate).</text>
</comment>
<keyword evidence="6 9" id="KW-0547">Nucleotide-binding</keyword>
<sequence>MSSSSTSTKAPPTSSSKSTPGRIMARRPNSSFSTSRAKAGCPSKPRRRTTTISCATSFESPEVNAIRPLFLPGTYKTLGRAKASQNGSDAPLTVHLKKDLTKHLMDHEGVLLLPEVMSHLYTRVEKGTFTNTASRVCWGILLPNMSPTPGQSITFEIKPKWLAQSPNAPPGAMRCRNCAMQVSVPKKRDTYICPLQVLHGNSEALRPWVHTTVMRQFGRDLPSQAVVSTMVEGILNYLTVGDGVELLRHLLQLQSTLDPRGVLCRPHHGSDLFDYNLRLAMTLRDCSLFIKISYNTRGMTGIESKLGDLDFKSAEKIVDWTDKERQLLRDDAYLAPNGPPCWIQNVK</sequence>
<dbReference type="InterPro" id="IPR009286">
    <property type="entry name" value="Ins_P5_2-kin"/>
</dbReference>
<evidence type="ECO:0000256" key="8">
    <source>
        <dbReference type="ARBA" id="ARBA00022840"/>
    </source>
</evidence>
<dbReference type="PANTHER" id="PTHR14456">
    <property type="entry name" value="INOSITOL POLYPHOSPHATE KINASE 1"/>
    <property type="match status" value="1"/>
</dbReference>
<dbReference type="RefSeq" id="XP_008029074.1">
    <property type="nucleotide sequence ID" value="XM_008030883.1"/>
</dbReference>
<dbReference type="GO" id="GO:0005634">
    <property type="term" value="C:nucleus"/>
    <property type="evidence" value="ECO:0007669"/>
    <property type="project" value="TreeGrafter"/>
</dbReference>
<comment type="catalytic activity">
    <reaction evidence="9">
        <text>1D-myo-inositol 1,3,4,5,6-pentakisphosphate + ATP = 1D-myo-inositol hexakisphosphate + ADP + H(+)</text>
        <dbReference type="Rhea" id="RHEA:20313"/>
        <dbReference type="ChEBI" id="CHEBI:15378"/>
        <dbReference type="ChEBI" id="CHEBI:30616"/>
        <dbReference type="ChEBI" id="CHEBI:57733"/>
        <dbReference type="ChEBI" id="CHEBI:58130"/>
        <dbReference type="ChEBI" id="CHEBI:456216"/>
        <dbReference type="EC" id="2.7.1.158"/>
    </reaction>
</comment>
<dbReference type="AlphaFoldDB" id="R0ID89"/>
<protein>
    <recommendedName>
        <fullName evidence="4 9">Inositol-pentakisphosphate 2-kinase</fullName>
        <ecNumber evidence="3 9">2.7.1.158</ecNumber>
    </recommendedName>
</protein>
<keyword evidence="8 9" id="KW-0067">ATP-binding</keyword>
<comment type="similarity">
    <text evidence="2">Belongs to the IPK1 type 1 family.</text>
</comment>
<organism evidence="11 12">
    <name type="scientific">Exserohilum turcicum (strain 28A)</name>
    <name type="common">Northern leaf blight fungus</name>
    <name type="synonym">Setosphaeria turcica</name>
    <dbReference type="NCBI Taxonomy" id="671987"/>
    <lineage>
        <taxon>Eukaryota</taxon>
        <taxon>Fungi</taxon>
        <taxon>Dikarya</taxon>
        <taxon>Ascomycota</taxon>
        <taxon>Pezizomycotina</taxon>
        <taxon>Dothideomycetes</taxon>
        <taxon>Pleosporomycetidae</taxon>
        <taxon>Pleosporales</taxon>
        <taxon>Pleosporineae</taxon>
        <taxon>Pleosporaceae</taxon>
        <taxon>Exserohilum</taxon>
    </lineage>
</organism>
<dbReference type="GO" id="GO:0035299">
    <property type="term" value="F:inositol-1,3,4,5,6-pentakisphosphate 2-kinase activity"/>
    <property type="evidence" value="ECO:0007669"/>
    <property type="project" value="UniProtKB-EC"/>
</dbReference>
<evidence type="ECO:0000256" key="7">
    <source>
        <dbReference type="ARBA" id="ARBA00022777"/>
    </source>
</evidence>
<name>R0ID89_EXST2</name>
<evidence type="ECO:0000256" key="10">
    <source>
        <dbReference type="SAM" id="MobiDB-lite"/>
    </source>
</evidence>
<dbReference type="Pfam" id="PF06090">
    <property type="entry name" value="Ins_P5_2-kin"/>
    <property type="match status" value="1"/>
</dbReference>
<dbReference type="EC" id="2.7.1.158" evidence="3 9"/>
<feature type="region of interest" description="Disordered" evidence="10">
    <location>
        <begin position="1"/>
        <end position="49"/>
    </location>
</feature>
<evidence type="ECO:0000313" key="12">
    <source>
        <dbReference type="Proteomes" id="UP000016935"/>
    </source>
</evidence>
<dbReference type="GO" id="GO:0005524">
    <property type="term" value="F:ATP binding"/>
    <property type="evidence" value="ECO:0007669"/>
    <property type="project" value="UniProtKB-KW"/>
</dbReference>
<dbReference type="GO" id="GO:0032958">
    <property type="term" value="P:inositol phosphate biosynthetic process"/>
    <property type="evidence" value="ECO:0007669"/>
    <property type="project" value="TreeGrafter"/>
</dbReference>
<dbReference type="HOGENOM" id="CLU_799658_0_0_1"/>
<evidence type="ECO:0000256" key="1">
    <source>
        <dbReference type="ARBA" id="ARBA00003979"/>
    </source>
</evidence>
<dbReference type="PANTHER" id="PTHR14456:SF2">
    <property type="entry name" value="INOSITOL-PENTAKISPHOSPHATE 2-KINASE"/>
    <property type="match status" value="1"/>
</dbReference>
<evidence type="ECO:0000256" key="2">
    <source>
        <dbReference type="ARBA" id="ARBA00008305"/>
    </source>
</evidence>
<dbReference type="eggNOG" id="ENOG502S7VH">
    <property type="taxonomic scope" value="Eukaryota"/>
</dbReference>
<keyword evidence="7 9" id="KW-0418">Kinase</keyword>
<proteinExistence type="inferred from homology"/>
<evidence type="ECO:0000313" key="11">
    <source>
        <dbReference type="EMBL" id="EOA83330.1"/>
    </source>
</evidence>
<keyword evidence="12" id="KW-1185">Reference proteome</keyword>